<dbReference type="PANTHER" id="PTHR32295">
    <property type="entry name" value="IQ-DOMAIN 5-RELATED"/>
    <property type="match status" value="1"/>
</dbReference>
<evidence type="ECO:0000313" key="5">
    <source>
        <dbReference type="EMBL" id="KAJ8451731.1"/>
    </source>
</evidence>
<comment type="function">
    <text evidence="3">May be involved in cooperative interactions with calmodulins or calmodulin-like proteins. Recruits calmodulin proteins to microtubules, thus being a potential scaffold in cellular signaling and trafficking. May associate with nucleic acids and regulate gene expression at the transcriptional or post-transcriptional level.</text>
</comment>
<evidence type="ECO:0000256" key="4">
    <source>
        <dbReference type="SAM" id="MobiDB-lite"/>
    </source>
</evidence>
<dbReference type="Pfam" id="PF00612">
    <property type="entry name" value="IQ"/>
    <property type="match status" value="1"/>
</dbReference>
<evidence type="ECO:0000256" key="2">
    <source>
        <dbReference type="ARBA" id="ARBA00024341"/>
    </source>
</evidence>
<comment type="caution">
    <text evidence="5">The sequence shown here is derived from an EMBL/GenBank/DDBJ whole genome shotgun (WGS) entry which is preliminary data.</text>
</comment>
<feature type="compositionally biased region" description="Polar residues" evidence="4">
    <location>
        <begin position="13"/>
        <end position="23"/>
    </location>
</feature>
<name>A0A9Q1KZN1_9CARY</name>
<evidence type="ECO:0000313" key="6">
    <source>
        <dbReference type="Proteomes" id="UP001153076"/>
    </source>
</evidence>
<dbReference type="PROSITE" id="PS50096">
    <property type="entry name" value="IQ"/>
    <property type="match status" value="2"/>
</dbReference>
<feature type="compositionally biased region" description="Basic and acidic residues" evidence="4">
    <location>
        <begin position="232"/>
        <end position="249"/>
    </location>
</feature>
<feature type="region of interest" description="Disordered" evidence="4">
    <location>
        <begin position="1"/>
        <end position="36"/>
    </location>
</feature>
<sequence length="339" mass="37868">MKKLKMPKKMRVTRTSSGTTNAGPSKHKGMKGMKMGNSFRGIKKMNIAAAKKLRRSFNSIKLKSKVDQVQAETAASTTTTAPASSTTPMRSKWTAVVRKKMRLIPHPRIIHKGSSKLKANNNAASNAKNIIIIHNNTSIASNEDYNRASCVDIKDIASLKPGYVEEEITTTSTHDHHHQNANTKLDDHEEELTNGATSGRLKEVDVTSIDSAAPPPQPADQASKEGEEEEKEDTHQIQDHQIQHRKENNEPQMKGVNVDQIIRLREDKAIIHIQSVFRAHLARRAYRALKSLVKLQAVVRGLCVRRQARMAFHCMNTLARLQARVRARQLPVADAVDRP</sequence>
<feature type="compositionally biased region" description="Basic residues" evidence="4">
    <location>
        <begin position="1"/>
        <end position="12"/>
    </location>
</feature>
<evidence type="ECO:0000256" key="3">
    <source>
        <dbReference type="ARBA" id="ARBA00045534"/>
    </source>
</evidence>
<dbReference type="Proteomes" id="UP001153076">
    <property type="component" value="Unassembled WGS sequence"/>
</dbReference>
<organism evidence="5 6">
    <name type="scientific">Carnegiea gigantea</name>
    <dbReference type="NCBI Taxonomy" id="171969"/>
    <lineage>
        <taxon>Eukaryota</taxon>
        <taxon>Viridiplantae</taxon>
        <taxon>Streptophyta</taxon>
        <taxon>Embryophyta</taxon>
        <taxon>Tracheophyta</taxon>
        <taxon>Spermatophyta</taxon>
        <taxon>Magnoliopsida</taxon>
        <taxon>eudicotyledons</taxon>
        <taxon>Gunneridae</taxon>
        <taxon>Pentapetalae</taxon>
        <taxon>Caryophyllales</taxon>
        <taxon>Cactineae</taxon>
        <taxon>Cactaceae</taxon>
        <taxon>Cactoideae</taxon>
        <taxon>Echinocereeae</taxon>
        <taxon>Carnegiea</taxon>
    </lineage>
</organism>
<evidence type="ECO:0000256" key="1">
    <source>
        <dbReference type="ARBA" id="ARBA00022860"/>
    </source>
</evidence>
<feature type="region of interest" description="Disordered" evidence="4">
    <location>
        <begin position="169"/>
        <end position="252"/>
    </location>
</feature>
<dbReference type="PANTHER" id="PTHR32295:SF108">
    <property type="entry name" value="PROTEIN IQ-DOMAIN 20"/>
    <property type="match status" value="1"/>
</dbReference>
<dbReference type="Gene3D" id="1.20.5.190">
    <property type="match status" value="1"/>
</dbReference>
<keyword evidence="1" id="KW-0112">Calmodulin-binding</keyword>
<accession>A0A9Q1KZN1</accession>
<gene>
    <name evidence="5" type="ORF">Cgig2_007214</name>
</gene>
<dbReference type="InterPro" id="IPR000048">
    <property type="entry name" value="IQ_motif_EF-hand-BS"/>
</dbReference>
<dbReference type="GO" id="GO:0005516">
    <property type="term" value="F:calmodulin binding"/>
    <property type="evidence" value="ECO:0007669"/>
    <property type="project" value="UniProtKB-KW"/>
</dbReference>
<proteinExistence type="inferred from homology"/>
<dbReference type="EMBL" id="JAKOGI010000007">
    <property type="protein sequence ID" value="KAJ8451731.1"/>
    <property type="molecule type" value="Genomic_DNA"/>
</dbReference>
<protein>
    <submittedName>
        <fullName evidence="5">Uncharacterized protein</fullName>
    </submittedName>
</protein>
<dbReference type="AlphaFoldDB" id="A0A9Q1KZN1"/>
<dbReference type="OrthoDB" id="694295at2759"/>
<reference evidence="5" key="1">
    <citation type="submission" date="2022-04" db="EMBL/GenBank/DDBJ databases">
        <title>Carnegiea gigantea Genome sequencing and assembly v2.</title>
        <authorList>
            <person name="Copetti D."/>
            <person name="Sanderson M.J."/>
            <person name="Burquez A."/>
            <person name="Wojciechowski M.F."/>
        </authorList>
    </citation>
    <scope>NUCLEOTIDE SEQUENCE</scope>
    <source>
        <strain evidence="5">SGP5-SGP5p</strain>
        <tissue evidence="5">Aerial part</tissue>
    </source>
</reference>
<dbReference type="SUPFAM" id="SSF52540">
    <property type="entry name" value="P-loop containing nucleoside triphosphate hydrolases"/>
    <property type="match status" value="1"/>
</dbReference>
<comment type="similarity">
    <text evidence="2">Belongs to the IQD family.</text>
</comment>
<keyword evidence="6" id="KW-1185">Reference proteome</keyword>
<dbReference type="SMART" id="SM00015">
    <property type="entry name" value="IQ"/>
    <property type="match status" value="2"/>
</dbReference>
<dbReference type="InterPro" id="IPR027417">
    <property type="entry name" value="P-loop_NTPase"/>
</dbReference>